<evidence type="ECO:0000313" key="5">
    <source>
        <dbReference type="EMBL" id="MBL1110873.1"/>
    </source>
</evidence>
<evidence type="ECO:0000256" key="1">
    <source>
        <dbReference type="ARBA" id="ARBA00023002"/>
    </source>
</evidence>
<dbReference type="InterPro" id="IPR029510">
    <property type="entry name" value="Ald_DH_CS_GLU"/>
</dbReference>
<dbReference type="InterPro" id="IPR016161">
    <property type="entry name" value="Ald_DH/histidinol_DH"/>
</dbReference>
<dbReference type="PROSITE" id="PS00687">
    <property type="entry name" value="ALDEHYDE_DEHYDR_GLU"/>
    <property type="match status" value="1"/>
</dbReference>
<gene>
    <name evidence="5" type="ORF">JK364_00355</name>
</gene>
<accession>A0ABS1PET4</accession>
<dbReference type="InterPro" id="IPR016162">
    <property type="entry name" value="Ald_DH_N"/>
</dbReference>
<dbReference type="Gene3D" id="3.40.309.10">
    <property type="entry name" value="Aldehyde Dehydrogenase, Chain A, domain 2"/>
    <property type="match status" value="1"/>
</dbReference>
<comment type="similarity">
    <text evidence="3">Belongs to the aldehyde dehydrogenase family.</text>
</comment>
<keyword evidence="6" id="KW-1185">Reference proteome</keyword>
<evidence type="ECO:0000259" key="4">
    <source>
        <dbReference type="Pfam" id="PF00171"/>
    </source>
</evidence>
<dbReference type="EMBL" id="JAERRG010000001">
    <property type="protein sequence ID" value="MBL1110873.1"/>
    <property type="molecule type" value="Genomic_DNA"/>
</dbReference>
<evidence type="ECO:0000256" key="2">
    <source>
        <dbReference type="PROSITE-ProRule" id="PRU10007"/>
    </source>
</evidence>
<keyword evidence="1 3" id="KW-0560">Oxidoreductase</keyword>
<name>A0ABS1PET4_9ACTN</name>
<evidence type="ECO:0000313" key="6">
    <source>
        <dbReference type="Proteomes" id="UP000621510"/>
    </source>
</evidence>
<feature type="active site" evidence="2">
    <location>
        <position position="265"/>
    </location>
</feature>
<dbReference type="Pfam" id="PF00171">
    <property type="entry name" value="Aldedh"/>
    <property type="match status" value="1"/>
</dbReference>
<dbReference type="InterPro" id="IPR015590">
    <property type="entry name" value="Aldehyde_DH_dom"/>
</dbReference>
<dbReference type="RefSeq" id="WP_201846304.1">
    <property type="nucleotide sequence ID" value="NZ_JAERRG010000001.1"/>
</dbReference>
<protein>
    <submittedName>
        <fullName evidence="5">Aldehyde dehydrogenase family protein</fullName>
    </submittedName>
</protein>
<reference evidence="5 6" key="1">
    <citation type="submission" date="2021-01" db="EMBL/GenBank/DDBJ databases">
        <title>WGS of actinomycetes isolated from Thailand.</title>
        <authorList>
            <person name="Thawai C."/>
        </authorList>
    </citation>
    <scope>NUCLEOTIDE SEQUENCE [LARGE SCALE GENOMIC DNA]</scope>
    <source>
        <strain evidence="5 6">CA3R110</strain>
    </source>
</reference>
<feature type="domain" description="Aldehyde dehydrogenase" evidence="4">
    <location>
        <begin position="30"/>
        <end position="487"/>
    </location>
</feature>
<dbReference type="PANTHER" id="PTHR11699">
    <property type="entry name" value="ALDEHYDE DEHYDROGENASE-RELATED"/>
    <property type="match status" value="1"/>
</dbReference>
<sequence>MTFDINPAQARRRVAELAGRVTGNFVDGRWISAGGERRAVHDPSTGEVIGYTSDSTAQDVSVAVEAANRAKKAWAAKTPSERSAALLRLAAAVEERAEEFAVIESVDAGKPITTVVGEEVPGLIDAIRYFAGAARNLPAPSGGDYLAGYSSTMRREPVGVVAAITPWNYPLLQVVAKVVPAIATGNTVVVKPAEATPYSTARFAELAAQYLPTGVLNVVYGSGAVAGAALAEHPDVDLVSFTGSIETGRKVGIAAADGVKKAVMELGGNSPVLIFADAALEHALDAICAAALYNGGQECMSASRVIAHADVYEQVVAGLTSRLEQVAVGDVLDPKTVLGPLITAEQRERVAAKVENASDGTRITTGGDGLPGGGYFFAPTLVAGARQDEHLVQEEIFGPVITVQSFETESEALAMANGTRYGLASSVFTTDVATAARVQAELGYGTVWVNTHLVFGPDLPVSGFNASGIGTENSQDGLLEFTRLKHVMVDLA</sequence>
<comment type="caution">
    <text evidence="5">The sequence shown here is derived from an EMBL/GenBank/DDBJ whole genome shotgun (WGS) entry which is preliminary data.</text>
</comment>
<organism evidence="5 6">
    <name type="scientific">Streptomyces endocoffeicus</name>
    <dbReference type="NCBI Taxonomy" id="2898945"/>
    <lineage>
        <taxon>Bacteria</taxon>
        <taxon>Bacillati</taxon>
        <taxon>Actinomycetota</taxon>
        <taxon>Actinomycetes</taxon>
        <taxon>Kitasatosporales</taxon>
        <taxon>Streptomycetaceae</taxon>
        <taxon>Streptomyces</taxon>
    </lineage>
</organism>
<dbReference type="Gene3D" id="3.40.605.10">
    <property type="entry name" value="Aldehyde Dehydrogenase, Chain A, domain 1"/>
    <property type="match status" value="1"/>
</dbReference>
<evidence type="ECO:0000256" key="3">
    <source>
        <dbReference type="RuleBase" id="RU003345"/>
    </source>
</evidence>
<dbReference type="InterPro" id="IPR016163">
    <property type="entry name" value="Ald_DH_C"/>
</dbReference>
<dbReference type="SUPFAM" id="SSF53720">
    <property type="entry name" value="ALDH-like"/>
    <property type="match status" value="1"/>
</dbReference>
<dbReference type="Proteomes" id="UP000621510">
    <property type="component" value="Unassembled WGS sequence"/>
</dbReference>
<proteinExistence type="inferred from homology"/>